<evidence type="ECO:0000313" key="2">
    <source>
        <dbReference type="EMBL" id="EUA48201.1"/>
    </source>
</evidence>
<dbReference type="EMBL" id="JAOF01000001">
    <property type="protein sequence ID" value="EUA48201.1"/>
    <property type="molecule type" value="Genomic_DNA"/>
</dbReference>
<keyword evidence="1" id="KW-1133">Transmembrane helix</keyword>
<protein>
    <submittedName>
        <fullName evidence="2">Uncharacterized protein</fullName>
    </submittedName>
</protein>
<reference evidence="2 3" key="1">
    <citation type="submission" date="2013-12" db="EMBL/GenBank/DDBJ databases">
        <authorList>
            <person name="Madinger N."/>
            <person name="Lenaerts A."/>
            <person name="Ordway D."/>
            <person name="DeGroote M.A."/>
            <person name="Parker T."/>
            <person name="Sizemore C."/>
            <person name="Tallon L.J."/>
            <person name="Sadzewicz L.K."/>
            <person name="Sengamalay N."/>
            <person name="Fraser C.M."/>
            <person name="Hine E."/>
            <person name="Shefchek K.A."/>
            <person name="Das S.P."/>
            <person name="Tettelin H."/>
        </authorList>
    </citation>
    <scope>NUCLEOTIDE SEQUENCE [LARGE SCALE GENOMIC DNA]</scope>
    <source>
        <strain evidence="2 3">21</strain>
    </source>
</reference>
<evidence type="ECO:0000313" key="3">
    <source>
        <dbReference type="Proteomes" id="UP000020103"/>
    </source>
</evidence>
<sequence>MITVRNLMYGQPHSAAAAHLPHIWIGIAFLCPAAFLILRLVHRKALR</sequence>
<feature type="transmembrane region" description="Helical" evidence="1">
    <location>
        <begin position="20"/>
        <end position="41"/>
    </location>
</feature>
<keyword evidence="1" id="KW-0812">Transmembrane</keyword>
<name>A0A829Q6H7_9MYCO</name>
<gene>
    <name evidence="2" type="ORF">I543_5050</name>
</gene>
<keyword evidence="1" id="KW-0472">Membrane</keyword>
<proteinExistence type="predicted"/>
<evidence type="ECO:0000256" key="1">
    <source>
        <dbReference type="SAM" id="Phobius"/>
    </source>
</evidence>
<dbReference type="AlphaFoldDB" id="A0A829Q6H7"/>
<organism evidence="2 3">
    <name type="scientific">Mycobacteroides abscessus 21</name>
    <dbReference type="NCBI Taxonomy" id="1299324"/>
    <lineage>
        <taxon>Bacteria</taxon>
        <taxon>Bacillati</taxon>
        <taxon>Actinomycetota</taxon>
        <taxon>Actinomycetes</taxon>
        <taxon>Mycobacteriales</taxon>
        <taxon>Mycobacteriaceae</taxon>
        <taxon>Mycobacteroides</taxon>
        <taxon>Mycobacteroides abscessus</taxon>
    </lineage>
</organism>
<accession>A0A829Q6H7</accession>
<dbReference type="Proteomes" id="UP000020103">
    <property type="component" value="Unassembled WGS sequence"/>
</dbReference>
<comment type="caution">
    <text evidence="2">The sequence shown here is derived from an EMBL/GenBank/DDBJ whole genome shotgun (WGS) entry which is preliminary data.</text>
</comment>